<feature type="coiled-coil region" evidence="1">
    <location>
        <begin position="83"/>
        <end position="163"/>
    </location>
</feature>
<name>A0A8T2PG96_9TELE</name>
<reference evidence="2" key="1">
    <citation type="thesis" date="2021" institute="BYU ScholarsArchive" country="Provo, UT, USA">
        <title>Applications of and Algorithms for Genome Assembly and Genomic Analyses with an Emphasis on Marine Teleosts.</title>
        <authorList>
            <person name="Pickett B.D."/>
        </authorList>
    </citation>
    <scope>NUCLEOTIDE SEQUENCE</scope>
    <source>
        <strain evidence="2">HI-2016</strain>
    </source>
</reference>
<gene>
    <name evidence="2" type="ORF">JZ751_022785</name>
</gene>
<evidence type="ECO:0000313" key="3">
    <source>
        <dbReference type="Proteomes" id="UP000824540"/>
    </source>
</evidence>
<dbReference type="PANTHER" id="PTHR21468:SF1">
    <property type="entry name" value="COILED-COIL DOMAIN-CONTAINING PROTEIN 83"/>
    <property type="match status" value="1"/>
</dbReference>
<proteinExistence type="predicted"/>
<protein>
    <submittedName>
        <fullName evidence="2">Uncharacterized protein</fullName>
    </submittedName>
</protein>
<accession>A0A8T2PG96</accession>
<evidence type="ECO:0000256" key="1">
    <source>
        <dbReference type="SAM" id="Coils"/>
    </source>
</evidence>
<evidence type="ECO:0000313" key="2">
    <source>
        <dbReference type="EMBL" id="KAG9351534.1"/>
    </source>
</evidence>
<sequence length="239" mass="28466">MPKKQADEEKLTISEAFITFQLQVKRKEVAEFQEEVSLLEYKNQRFKDQRKQLKEEQMGHVKTLHKQLKDKEGKLAQKEVICREQVEEAIQSHLDLVRSQEQELTDLQGDLRSLEEQVKVLQAEKQIWLDYKMVGSQENQQQIQQLENELTQMHKTFQEMSGKCRMSPCGHLCVWMWMLCRQTHTYRLLNNDIFLHQACKKMYFSTFTSHKNTKHIHSETITKHNKCRIKYSPTGCHGR</sequence>
<dbReference type="Proteomes" id="UP000824540">
    <property type="component" value="Unassembled WGS sequence"/>
</dbReference>
<dbReference type="InterPro" id="IPR026702">
    <property type="entry name" value="CCDC83"/>
</dbReference>
<keyword evidence="1" id="KW-0175">Coiled coil</keyword>
<dbReference type="PANTHER" id="PTHR21468">
    <property type="entry name" value="HSD9"/>
    <property type="match status" value="1"/>
</dbReference>
<organism evidence="2 3">
    <name type="scientific">Albula glossodonta</name>
    <name type="common">roundjaw bonefish</name>
    <dbReference type="NCBI Taxonomy" id="121402"/>
    <lineage>
        <taxon>Eukaryota</taxon>
        <taxon>Metazoa</taxon>
        <taxon>Chordata</taxon>
        <taxon>Craniata</taxon>
        <taxon>Vertebrata</taxon>
        <taxon>Euteleostomi</taxon>
        <taxon>Actinopterygii</taxon>
        <taxon>Neopterygii</taxon>
        <taxon>Teleostei</taxon>
        <taxon>Albuliformes</taxon>
        <taxon>Albulidae</taxon>
        <taxon>Albula</taxon>
    </lineage>
</organism>
<dbReference type="EMBL" id="JAFBMS010000006">
    <property type="protein sequence ID" value="KAG9351534.1"/>
    <property type="molecule type" value="Genomic_DNA"/>
</dbReference>
<feature type="coiled-coil region" evidence="1">
    <location>
        <begin position="22"/>
        <end position="56"/>
    </location>
</feature>
<keyword evidence="3" id="KW-1185">Reference proteome</keyword>
<dbReference type="OrthoDB" id="10005859at2759"/>
<comment type="caution">
    <text evidence="2">The sequence shown here is derived from an EMBL/GenBank/DDBJ whole genome shotgun (WGS) entry which is preliminary data.</text>
</comment>
<dbReference type="AlphaFoldDB" id="A0A8T2PG96"/>